<dbReference type="AlphaFoldDB" id="A0A6I8Q0T0"/>
<dbReference type="GO" id="GO:0006355">
    <property type="term" value="P:regulation of DNA-templated transcription"/>
    <property type="evidence" value="ECO:0007669"/>
    <property type="project" value="InterPro"/>
</dbReference>
<evidence type="ECO:0000313" key="4">
    <source>
        <dbReference type="Ensembl" id="ENSXETP00000066227"/>
    </source>
</evidence>
<reference evidence="4" key="1">
    <citation type="journal article" date="2010" name="Science">
        <title>The genome of the Western clawed frog Xenopus tropicalis.</title>
        <authorList>
            <person name="Hellsten U."/>
            <person name="Harland R.M."/>
            <person name="Gilchrist M.J."/>
            <person name="Hendrix D."/>
            <person name="Jurka J."/>
            <person name="Kapitonov V."/>
            <person name="Ovcharenko I."/>
            <person name="Putnam N.H."/>
            <person name="Shu S."/>
            <person name="Taher L."/>
            <person name="Blitz I.L."/>
            <person name="Blumberg B."/>
            <person name="Dichmann D.S."/>
            <person name="Dubchak I."/>
            <person name="Amaya E."/>
            <person name="Detter J.C."/>
            <person name="Fletcher R."/>
            <person name="Gerhard D.S."/>
            <person name="Goodstein D."/>
            <person name="Graves T."/>
            <person name="Grigoriev I.V."/>
            <person name="Grimwood J."/>
            <person name="Kawashima T."/>
            <person name="Lindquist E."/>
            <person name="Lucas S.M."/>
            <person name="Mead P.E."/>
            <person name="Mitros T."/>
            <person name="Ogino H."/>
            <person name="Ohta Y."/>
            <person name="Poliakov A.V."/>
            <person name="Pollet N."/>
            <person name="Robert J."/>
            <person name="Salamov A."/>
            <person name="Sater A.K."/>
            <person name="Schmutz J."/>
            <person name="Terry A."/>
            <person name="Vize P.D."/>
            <person name="Warren W.C."/>
            <person name="Wells D."/>
            <person name="Wills A."/>
            <person name="Wilson R.K."/>
            <person name="Zimmerman L.B."/>
            <person name="Zorn A.M."/>
            <person name="Grainger R."/>
            <person name="Grammer T."/>
            <person name="Khokha M.K."/>
            <person name="Richardson P.M."/>
            <person name="Rokhsar D.S."/>
        </authorList>
    </citation>
    <scope>NUCLEOTIDE SEQUENCE [LARGE SCALE GENOMIC DNA]</scope>
    <source>
        <strain evidence="4">Nigerian</strain>
    </source>
</reference>
<dbReference type="GO" id="GO:0003677">
    <property type="term" value="F:DNA binding"/>
    <property type="evidence" value="ECO:0007669"/>
    <property type="project" value="UniProtKB-KW"/>
</dbReference>
<dbReference type="Pfam" id="PF02319">
    <property type="entry name" value="WHD_E2F_TDP"/>
    <property type="match status" value="1"/>
</dbReference>
<dbReference type="GO" id="GO:0005634">
    <property type="term" value="C:nucleus"/>
    <property type="evidence" value="ECO:0007669"/>
    <property type="project" value="UniProtKB-SubCell"/>
</dbReference>
<keyword evidence="2" id="KW-0238">DNA-binding</keyword>
<evidence type="ECO:0000259" key="3">
    <source>
        <dbReference type="SMART" id="SM01372"/>
    </source>
</evidence>
<accession>A0A6I8Q0T0</accession>
<keyword evidence="2" id="KW-0804">Transcription</keyword>
<dbReference type="SMART" id="SM01372">
    <property type="entry name" value="E2F_TDP"/>
    <property type="match status" value="1"/>
</dbReference>
<dbReference type="InterPro" id="IPR036388">
    <property type="entry name" value="WH-like_DNA-bd_sf"/>
</dbReference>
<evidence type="ECO:0000256" key="2">
    <source>
        <dbReference type="RuleBase" id="RU003796"/>
    </source>
</evidence>
<dbReference type="Ensembl" id="ENSXETT00000102400">
    <property type="protein sequence ID" value="ENSXETP00000066227"/>
    <property type="gene ID" value="ENSXETG00000036842"/>
</dbReference>
<dbReference type="Gene3D" id="1.10.10.10">
    <property type="entry name" value="Winged helix-like DNA-binding domain superfamily/Winged helix DNA-binding domain"/>
    <property type="match status" value="1"/>
</dbReference>
<reference evidence="4" key="2">
    <citation type="submission" date="2020-05" db="UniProtKB">
        <authorList>
            <consortium name="Ensembl"/>
        </authorList>
    </citation>
    <scope>IDENTIFICATION</scope>
</reference>
<feature type="domain" description="E2F/DP family winged-helix DNA-binding" evidence="3">
    <location>
        <begin position="21"/>
        <end position="79"/>
    </location>
</feature>
<comment type="similarity">
    <text evidence="1 2">Belongs to the E2F/DP family.</text>
</comment>
<dbReference type="InParanoid" id="A0A6I8Q0T0"/>
<comment type="subcellular location">
    <subcellularLocation>
        <location evidence="2">Nucleus</location>
    </subcellularLocation>
</comment>
<dbReference type="InterPro" id="IPR003316">
    <property type="entry name" value="E2F_WHTH_DNA-bd_dom"/>
</dbReference>
<organism evidence="4">
    <name type="scientific">Xenopus tropicalis</name>
    <name type="common">Western clawed frog</name>
    <name type="synonym">Silurana tropicalis</name>
    <dbReference type="NCBI Taxonomy" id="8364"/>
    <lineage>
        <taxon>Eukaryota</taxon>
        <taxon>Metazoa</taxon>
        <taxon>Chordata</taxon>
        <taxon>Craniata</taxon>
        <taxon>Vertebrata</taxon>
        <taxon>Euteleostomi</taxon>
        <taxon>Amphibia</taxon>
        <taxon>Batrachia</taxon>
        <taxon>Anura</taxon>
        <taxon>Pipoidea</taxon>
        <taxon>Pipidae</taxon>
        <taxon>Xenopodinae</taxon>
        <taxon>Xenopus</taxon>
        <taxon>Silurana</taxon>
    </lineage>
</organism>
<protein>
    <recommendedName>
        <fullName evidence="3">E2F/DP family winged-helix DNA-binding domain-containing protein</fullName>
    </recommendedName>
</protein>
<keyword evidence="2" id="KW-0805">Transcription regulation</keyword>
<sequence length="79" mass="9129">MPVIITKFPNCDFPLTKSCLCKSWHIQLVCYTFSKVFLGKKKKNKAAEVLKVQERRISDITIVLEGIYLIKNKVKNSIQ</sequence>
<evidence type="ECO:0000256" key="1">
    <source>
        <dbReference type="ARBA" id="ARBA00010940"/>
    </source>
</evidence>
<keyword evidence="2" id="KW-0539">Nucleus</keyword>
<name>A0A6I8Q0T0_XENTR</name>
<dbReference type="GO" id="GO:0005667">
    <property type="term" value="C:transcription regulator complex"/>
    <property type="evidence" value="ECO:0007669"/>
    <property type="project" value="InterPro"/>
</dbReference>
<proteinExistence type="inferred from homology"/>
<dbReference type="Bgee" id="ENSXETG00000036842">
    <property type="expression patterns" value="Expressed in blastula"/>
</dbReference>